<evidence type="ECO:0000256" key="2">
    <source>
        <dbReference type="ARBA" id="ARBA00023239"/>
    </source>
</evidence>
<proteinExistence type="predicted"/>
<dbReference type="PANTHER" id="PTHR33542">
    <property type="entry name" value="SIROHYDROCHLORIN FERROCHELATASE, CHLOROPLASTIC"/>
    <property type="match status" value="1"/>
</dbReference>
<evidence type="ECO:0000256" key="1">
    <source>
        <dbReference type="ARBA" id="ARBA00022723"/>
    </source>
</evidence>
<gene>
    <name evidence="3" type="ORF">GH741_14740</name>
</gene>
<dbReference type="Proteomes" id="UP000799092">
    <property type="component" value="Unassembled WGS sequence"/>
</dbReference>
<dbReference type="PANTHER" id="PTHR33542:SF3">
    <property type="entry name" value="SIROHYDROCHLORIN FERROCHELATASE, CHLOROPLASTIC"/>
    <property type="match status" value="1"/>
</dbReference>
<keyword evidence="1" id="KW-0479">Metal-binding</keyword>
<dbReference type="CDD" id="cd03416">
    <property type="entry name" value="CbiX_SirB_N"/>
    <property type="match status" value="1"/>
</dbReference>
<keyword evidence="2" id="KW-0456">Lyase</keyword>
<evidence type="ECO:0008006" key="5">
    <source>
        <dbReference type="Google" id="ProtNLM"/>
    </source>
</evidence>
<dbReference type="OrthoDB" id="9797895at2"/>
<evidence type="ECO:0000313" key="4">
    <source>
        <dbReference type="Proteomes" id="UP000799092"/>
    </source>
</evidence>
<name>A0A6A8DLM6_9BACI</name>
<dbReference type="SUPFAM" id="SSF53800">
    <property type="entry name" value="Chelatase"/>
    <property type="match status" value="1"/>
</dbReference>
<evidence type="ECO:0000313" key="3">
    <source>
        <dbReference type="EMBL" id="MRH43897.1"/>
    </source>
</evidence>
<sequence>MEAIVYVGHGSKNVKRNKQFISFINYSKQAIDYSVQEIGWLEFSEPKIKGAIEKCIKKGATAIIVVPVFLLSGVHVKKDIPSQIIAAQKQYPFLTIKVANPLGVDSIMVELLRGKFLEKNLATSNRKAIVLVSHGSRNRRALKEFESLIDLFREQANDQQDVYSAYLKTNEPSLNEQLLHLIGTHKEVYVIPHFLFEGLVSKIEEIINDVLSEFVDKKIILCEPVGFDDNLKELIAKRINEAK</sequence>
<dbReference type="RefSeq" id="WP_153737520.1">
    <property type="nucleotide sequence ID" value="NZ_WJNG01000012.1"/>
</dbReference>
<protein>
    <recommendedName>
        <fullName evidence="5">Sirohydrochlorin chelatase</fullName>
    </recommendedName>
</protein>
<keyword evidence="4" id="KW-1185">Reference proteome</keyword>
<dbReference type="GO" id="GO:0016829">
    <property type="term" value="F:lyase activity"/>
    <property type="evidence" value="ECO:0007669"/>
    <property type="project" value="UniProtKB-KW"/>
</dbReference>
<dbReference type="Pfam" id="PF01903">
    <property type="entry name" value="CbiX"/>
    <property type="match status" value="2"/>
</dbReference>
<dbReference type="InterPro" id="IPR050963">
    <property type="entry name" value="Sirohydro_Cobaltochel/CbiX"/>
</dbReference>
<dbReference type="InterPro" id="IPR002762">
    <property type="entry name" value="CbiX-like"/>
</dbReference>
<dbReference type="Gene3D" id="3.40.50.1400">
    <property type="match status" value="2"/>
</dbReference>
<dbReference type="GO" id="GO:0046872">
    <property type="term" value="F:metal ion binding"/>
    <property type="evidence" value="ECO:0007669"/>
    <property type="project" value="UniProtKB-KW"/>
</dbReference>
<dbReference type="EMBL" id="WJNG01000012">
    <property type="protein sequence ID" value="MRH43897.1"/>
    <property type="molecule type" value="Genomic_DNA"/>
</dbReference>
<organism evidence="3 4">
    <name type="scientific">Aquibacillus halophilus</name>
    <dbReference type="NCBI Taxonomy" id="930132"/>
    <lineage>
        <taxon>Bacteria</taxon>
        <taxon>Bacillati</taxon>
        <taxon>Bacillota</taxon>
        <taxon>Bacilli</taxon>
        <taxon>Bacillales</taxon>
        <taxon>Bacillaceae</taxon>
        <taxon>Aquibacillus</taxon>
    </lineage>
</organism>
<accession>A0A6A8DLM6</accession>
<dbReference type="AlphaFoldDB" id="A0A6A8DLM6"/>
<comment type="caution">
    <text evidence="3">The sequence shown here is derived from an EMBL/GenBank/DDBJ whole genome shotgun (WGS) entry which is preliminary data.</text>
</comment>
<reference evidence="3" key="1">
    <citation type="submission" date="2019-11" db="EMBL/GenBank/DDBJ databases">
        <authorList>
            <person name="Li J."/>
        </authorList>
    </citation>
    <scope>NUCLEOTIDE SEQUENCE</scope>
    <source>
        <strain evidence="3">B6B</strain>
    </source>
</reference>